<dbReference type="Pfam" id="PF14341">
    <property type="entry name" value="PilX_N"/>
    <property type="match status" value="1"/>
</dbReference>
<keyword evidence="1" id="KW-1133">Transmembrane helix</keyword>
<evidence type="ECO:0000313" key="4">
    <source>
        <dbReference type="EMBL" id="QLG89206.1"/>
    </source>
</evidence>
<dbReference type="InterPro" id="IPR025746">
    <property type="entry name" value="PilX_N_dom"/>
</dbReference>
<name>A0A7H9BLG5_9NEIS</name>
<feature type="domain" description="Type 4 fimbrial biogenesis protein PilX N-terminal" evidence="3">
    <location>
        <begin position="7"/>
        <end position="56"/>
    </location>
</feature>
<dbReference type="Proteomes" id="UP000509597">
    <property type="component" value="Chromosome"/>
</dbReference>
<evidence type="ECO:0000259" key="3">
    <source>
        <dbReference type="Pfam" id="PF14341"/>
    </source>
</evidence>
<dbReference type="AlphaFoldDB" id="A0A7H9BLG5"/>
<accession>A0A7H9BLG5</accession>
<dbReference type="Pfam" id="PF13681">
    <property type="entry name" value="PilX"/>
    <property type="match status" value="1"/>
</dbReference>
<keyword evidence="1" id="KW-0472">Membrane</keyword>
<feature type="transmembrane region" description="Helical" evidence="1">
    <location>
        <begin position="7"/>
        <end position="28"/>
    </location>
</feature>
<dbReference type="KEGG" id="chiz:HQ393_13660"/>
<protein>
    <recommendedName>
        <fullName evidence="6">Type IV pilus assembly protein PilX</fullName>
    </recommendedName>
</protein>
<evidence type="ECO:0000259" key="2">
    <source>
        <dbReference type="Pfam" id="PF13681"/>
    </source>
</evidence>
<reference evidence="4 5" key="1">
    <citation type="submission" date="2020-07" db="EMBL/GenBank/DDBJ databases">
        <title>Complete genome sequence of Chitinibacter sp. 2T18.</title>
        <authorList>
            <person name="Bae J.-W."/>
            <person name="Choi J.-W."/>
        </authorList>
    </citation>
    <scope>NUCLEOTIDE SEQUENCE [LARGE SCALE GENOMIC DNA]</scope>
    <source>
        <strain evidence="4 5">2T18</strain>
    </source>
</reference>
<evidence type="ECO:0000256" key="1">
    <source>
        <dbReference type="SAM" id="Phobius"/>
    </source>
</evidence>
<proteinExistence type="predicted"/>
<keyword evidence="5" id="KW-1185">Reference proteome</keyword>
<organism evidence="4 5">
    <name type="scientific">Chitinibacter bivalviorum</name>
    <dbReference type="NCBI Taxonomy" id="2739434"/>
    <lineage>
        <taxon>Bacteria</taxon>
        <taxon>Pseudomonadati</taxon>
        <taxon>Pseudomonadota</taxon>
        <taxon>Betaproteobacteria</taxon>
        <taxon>Neisseriales</taxon>
        <taxon>Chitinibacteraceae</taxon>
        <taxon>Chitinibacter</taxon>
    </lineage>
</organism>
<gene>
    <name evidence="4" type="ORF">HQ393_13660</name>
</gene>
<evidence type="ECO:0008006" key="6">
    <source>
        <dbReference type="Google" id="ProtNLM"/>
    </source>
</evidence>
<feature type="domain" description="PilX/PilW C-terminal" evidence="2">
    <location>
        <begin position="74"/>
        <end position="154"/>
    </location>
</feature>
<dbReference type="EMBL" id="CP058627">
    <property type="protein sequence ID" value="QLG89206.1"/>
    <property type="molecule type" value="Genomic_DNA"/>
</dbReference>
<keyword evidence="1" id="KW-0812">Transmembrane</keyword>
<sequence>MRKNQEGFILIVALMLLVIVTILVVNGMRSTTMNEKMAGNYMDRNRAFQAAEQGIRQASAFLQSNADACLSGCTNSNTSGSGPLVTSIPATWSNTYARDVSLGTGQLSSAKYLINQLPTTFLPTDGSKASCIPYSIMSRGQGIDSRSVVILQSTAFVCPTS</sequence>
<evidence type="ECO:0000313" key="5">
    <source>
        <dbReference type="Proteomes" id="UP000509597"/>
    </source>
</evidence>
<dbReference type="RefSeq" id="WP_179355702.1">
    <property type="nucleotide sequence ID" value="NZ_CP058627.1"/>
</dbReference>
<dbReference type="InterPro" id="IPR025205">
    <property type="entry name" value="PilX/PilW_C"/>
</dbReference>